<reference evidence="2 3" key="1">
    <citation type="submission" date="2018-08" db="EMBL/GenBank/DDBJ databases">
        <title>A genome reference for cultivated species of the human gut microbiota.</title>
        <authorList>
            <person name="Zou Y."/>
            <person name="Xue W."/>
            <person name="Luo G."/>
        </authorList>
    </citation>
    <scope>NUCLEOTIDE SEQUENCE [LARGE SCALE GENOMIC DNA]</scope>
    <source>
        <strain evidence="2 3">AF04-46</strain>
    </source>
</reference>
<dbReference type="EMBL" id="QSBI01000041">
    <property type="protein sequence ID" value="RGX06223.1"/>
    <property type="molecule type" value="Genomic_DNA"/>
</dbReference>
<protein>
    <submittedName>
        <fullName evidence="2">Helix-turn-helix domain-containing protein</fullName>
    </submittedName>
</protein>
<proteinExistence type="predicted"/>
<feature type="domain" description="Insertion element IS150 protein InsJ-like helix-turn-helix" evidence="1">
    <location>
        <begin position="17"/>
        <end position="66"/>
    </location>
</feature>
<organism evidence="2 3">
    <name type="scientific">Bacteroides ovatus</name>
    <dbReference type="NCBI Taxonomy" id="28116"/>
    <lineage>
        <taxon>Bacteria</taxon>
        <taxon>Pseudomonadati</taxon>
        <taxon>Bacteroidota</taxon>
        <taxon>Bacteroidia</taxon>
        <taxon>Bacteroidales</taxon>
        <taxon>Bacteroidaceae</taxon>
        <taxon>Bacteroides</taxon>
    </lineage>
</organism>
<evidence type="ECO:0000259" key="1">
    <source>
        <dbReference type="Pfam" id="PF13518"/>
    </source>
</evidence>
<dbReference type="Pfam" id="PF13518">
    <property type="entry name" value="HTH_28"/>
    <property type="match status" value="1"/>
</dbReference>
<dbReference type="AlphaFoldDB" id="A0A413EHE7"/>
<dbReference type="InterPro" id="IPR055247">
    <property type="entry name" value="InsJ-like_HTH"/>
</dbReference>
<comment type="caution">
    <text evidence="2">The sequence shown here is derived from an EMBL/GenBank/DDBJ whole genome shotgun (WGS) entry which is preliminary data.</text>
</comment>
<dbReference type="SUPFAM" id="SSF46689">
    <property type="entry name" value="Homeodomain-like"/>
    <property type="match status" value="1"/>
</dbReference>
<dbReference type="Proteomes" id="UP000286031">
    <property type="component" value="Unassembled WGS sequence"/>
</dbReference>
<sequence length="106" mass="12308">MANLNPYLRSMKEDIRMRQKWLELYVETGSVTKTALRCGITRSTLYRWINCEKEQGKSELSDKSKRSSRLANMKITPEIETIILNLCVRQEDGERNGLPTICLGRE</sequence>
<evidence type="ECO:0000313" key="3">
    <source>
        <dbReference type="Proteomes" id="UP000286031"/>
    </source>
</evidence>
<gene>
    <name evidence="2" type="ORF">DWV35_22595</name>
</gene>
<name>A0A413EHE7_BACOV</name>
<evidence type="ECO:0000313" key="2">
    <source>
        <dbReference type="EMBL" id="RGX06223.1"/>
    </source>
</evidence>
<dbReference type="InterPro" id="IPR009057">
    <property type="entry name" value="Homeodomain-like_sf"/>
</dbReference>
<accession>A0A413EHE7</accession>